<evidence type="ECO:0000256" key="1">
    <source>
        <dbReference type="ARBA" id="ARBA00010945"/>
    </source>
</evidence>
<comment type="function">
    <text evidence="3">Poorly processive, error-prone DNA polymerase involved in untargeted mutagenesis. Copies undamaged DNA at stalled replication forks, which arise in vivo from mismatched or misaligned primer ends. These misaligned primers can be extended by PolIV. Exhibits no 3'-5' exonuclease (proofreading) activity. May be involved in translesional synthesis, in conjunction with the beta clamp from PolIII.</text>
</comment>
<dbReference type="PANTHER" id="PTHR35369">
    <property type="entry name" value="BLR3025 PROTEIN-RELATED"/>
    <property type="match status" value="1"/>
</dbReference>
<evidence type="ECO:0000313" key="6">
    <source>
        <dbReference type="Proteomes" id="UP000221653"/>
    </source>
</evidence>
<protein>
    <submittedName>
        <fullName evidence="5">Protein ImuB</fullName>
    </submittedName>
</protein>
<proteinExistence type="inferred from homology"/>
<dbReference type="GO" id="GO:0006281">
    <property type="term" value="P:DNA repair"/>
    <property type="evidence" value="ECO:0007669"/>
    <property type="project" value="InterPro"/>
</dbReference>
<dbReference type="SUPFAM" id="SSF56672">
    <property type="entry name" value="DNA/RNA polymerases"/>
    <property type="match status" value="1"/>
</dbReference>
<dbReference type="STRING" id="1724.GCA_001044175_00326"/>
<dbReference type="InterPro" id="IPR001126">
    <property type="entry name" value="UmuC"/>
</dbReference>
<dbReference type="CDD" id="cd03468">
    <property type="entry name" value="PolY_like"/>
    <property type="match status" value="1"/>
</dbReference>
<feature type="domain" description="UmuC" evidence="4">
    <location>
        <begin position="31"/>
        <end position="152"/>
    </location>
</feature>
<keyword evidence="6" id="KW-1185">Reference proteome</keyword>
<evidence type="ECO:0000259" key="4">
    <source>
        <dbReference type="Pfam" id="PF00817"/>
    </source>
</evidence>
<dbReference type="EMBL" id="PDJF01000001">
    <property type="protein sequence ID" value="PFG27157.1"/>
    <property type="molecule type" value="Genomic_DNA"/>
</dbReference>
<comment type="similarity">
    <text evidence="1">Belongs to the DNA polymerase type-Y family.</text>
</comment>
<comment type="caution">
    <text evidence="5">The sequence shown here is derived from an EMBL/GenBank/DDBJ whole genome shotgun (WGS) entry which is preliminary data.</text>
</comment>
<dbReference type="Proteomes" id="UP000221653">
    <property type="component" value="Unassembled WGS sequence"/>
</dbReference>
<name>A0A2A9DK74_9CORY</name>
<accession>A0A2A9DK74</accession>
<dbReference type="InterPro" id="IPR043502">
    <property type="entry name" value="DNA/RNA_pol_sf"/>
</dbReference>
<evidence type="ECO:0000313" key="5">
    <source>
        <dbReference type="EMBL" id="PFG27157.1"/>
    </source>
</evidence>
<keyword evidence="2" id="KW-0227">DNA damage</keyword>
<dbReference type="PANTHER" id="PTHR35369:SF2">
    <property type="entry name" value="BLR3025 PROTEIN"/>
    <property type="match status" value="1"/>
</dbReference>
<dbReference type="AlphaFoldDB" id="A0A2A9DK74"/>
<dbReference type="Pfam" id="PF00817">
    <property type="entry name" value="IMS"/>
    <property type="match status" value="1"/>
</dbReference>
<organism evidence="5 6">
    <name type="scientific">Corynebacterium renale</name>
    <dbReference type="NCBI Taxonomy" id="1724"/>
    <lineage>
        <taxon>Bacteria</taxon>
        <taxon>Bacillati</taxon>
        <taxon>Actinomycetota</taxon>
        <taxon>Actinomycetes</taxon>
        <taxon>Mycobacteriales</taxon>
        <taxon>Corynebacteriaceae</taxon>
        <taxon>Corynebacterium</taxon>
    </lineage>
</organism>
<dbReference type="Gene3D" id="3.40.1170.60">
    <property type="match status" value="1"/>
</dbReference>
<dbReference type="InterPro" id="IPR043128">
    <property type="entry name" value="Rev_trsase/Diguanyl_cyclase"/>
</dbReference>
<dbReference type="Gene3D" id="3.30.70.270">
    <property type="match status" value="1"/>
</dbReference>
<gene>
    <name evidence="5" type="ORF">ATK06_0206</name>
</gene>
<sequence length="526" mass="55899">MSSHTTRIIVVWFPDWPLHAWALAHDTTLEGPVVLYATHRVAACTLSARHRGIRRGMRLREAQALIPGLTVAELDEDRDARYFEPIVAGLDDVAANVEVIRPGLIACNAAALAKFHGSEEKAAELLVTAASRQGIDCQAGIADELPTAIIAARHGAVGAVIPPQHSAQFLAVQPLDALVADAALGCERDTIATLHDVGVHTLGDLANLPGKSVSSRFGSAGMHAHAIARATPSRGIAPAEAGADLSVSLIPEEPIERVDAAAFAARTLAAQLHNRLATAGYVCHRLTIEAIIAGTSHQRTWRTREPLTETATADRVRWQLDAWLTSGIRGALTELILNPIEVAVPEYASTLLAANTVADDEAAATVIARVASQLGPDAIVRPVAGTGRGVADRVYLIPAGDEPEPATAGKPVPGRLMGPLPARLGPPATHPAARVVVVDKHGQRVGVNAEALLTAVPHALRWGKKNYLITGWAGPWPVDGRWWDAATPEEGRVARIQVVGKRENHAPETGWVLVWGRGMWRVEAVY</sequence>
<dbReference type="RefSeq" id="WP_098388690.1">
    <property type="nucleotide sequence ID" value="NZ_LDYE01000011.1"/>
</dbReference>
<evidence type="ECO:0000256" key="2">
    <source>
        <dbReference type="ARBA" id="ARBA00022763"/>
    </source>
</evidence>
<dbReference type="InterPro" id="IPR050356">
    <property type="entry name" value="SulA_CellDiv_inhibitor"/>
</dbReference>
<reference evidence="5 6" key="1">
    <citation type="submission" date="2017-10" db="EMBL/GenBank/DDBJ databases">
        <title>Sequencing the genomes of 1000 actinobacteria strains.</title>
        <authorList>
            <person name="Klenk H.-P."/>
        </authorList>
    </citation>
    <scope>NUCLEOTIDE SEQUENCE [LARGE SCALE GENOMIC DNA]</scope>
    <source>
        <strain evidence="5 6">DSM 20688</strain>
    </source>
</reference>
<dbReference type="OrthoDB" id="5244088at2"/>
<evidence type="ECO:0000256" key="3">
    <source>
        <dbReference type="ARBA" id="ARBA00025589"/>
    </source>
</evidence>